<reference evidence="2 3" key="1">
    <citation type="submission" date="2017-02" db="EMBL/GenBank/DDBJ databases">
        <title>Acinetobacter sp. ANC 4945, whole genome shotgun sequencing project.</title>
        <authorList>
            <person name="Radolfova-Krizova L."/>
            <person name="Al Atrouni A."/>
            <person name="Nemec A."/>
        </authorList>
    </citation>
    <scope>NUCLEOTIDE SEQUENCE [LARGE SCALE GENOMIC DNA]</scope>
    <source>
        <strain evidence="2 3">ANC 4945</strain>
    </source>
</reference>
<dbReference type="Proteomes" id="UP000191160">
    <property type="component" value="Unassembled WGS sequence"/>
</dbReference>
<comment type="caution">
    <text evidence="2">The sequence shown here is derived from an EMBL/GenBank/DDBJ whole genome shotgun (WGS) entry which is preliminary data.</text>
</comment>
<feature type="signal peptide" evidence="1">
    <location>
        <begin position="1"/>
        <end position="18"/>
    </location>
</feature>
<evidence type="ECO:0000256" key="1">
    <source>
        <dbReference type="SAM" id="SignalP"/>
    </source>
</evidence>
<evidence type="ECO:0000313" key="2">
    <source>
        <dbReference type="EMBL" id="OOV85031.1"/>
    </source>
</evidence>
<protein>
    <recommendedName>
        <fullName evidence="4">DUF4468 domain-containing protein</fullName>
    </recommendedName>
</protein>
<sequence>MKQIFILLTLALSSPSFAQLVQLNTSQFEKDFNLLQKQKGYNGQIKSNGYIHEKFLVTGKSIIDEREPVKMTGYYKADDGRDKMYSISEYRVYCDDQSYGFALMNFEADGQMTVLTSESDYAFDYEDPTPRDREFSKVLKNACKHASLK</sequence>
<dbReference type="EMBL" id="MVKX01000002">
    <property type="protein sequence ID" value="OOV85031.1"/>
    <property type="molecule type" value="Genomic_DNA"/>
</dbReference>
<evidence type="ECO:0000313" key="3">
    <source>
        <dbReference type="Proteomes" id="UP000191160"/>
    </source>
</evidence>
<feature type="chain" id="PRO_5013114666" description="DUF4468 domain-containing protein" evidence="1">
    <location>
        <begin position="19"/>
        <end position="149"/>
    </location>
</feature>
<dbReference type="AlphaFoldDB" id="A0A1T1H595"/>
<organism evidence="2 3">
    <name type="scientific">Acinetobacter amyesii</name>
    <dbReference type="NCBI Taxonomy" id="2942470"/>
    <lineage>
        <taxon>Bacteria</taxon>
        <taxon>Pseudomonadati</taxon>
        <taxon>Pseudomonadota</taxon>
        <taxon>Gammaproteobacteria</taxon>
        <taxon>Moraxellales</taxon>
        <taxon>Moraxellaceae</taxon>
        <taxon>Acinetobacter</taxon>
    </lineage>
</organism>
<accession>A0A1T1H595</accession>
<dbReference type="RefSeq" id="WP_078189530.1">
    <property type="nucleotide sequence ID" value="NZ_JAMCOZ010000017.1"/>
</dbReference>
<proteinExistence type="predicted"/>
<gene>
    <name evidence="2" type="ORF">B1202_05305</name>
</gene>
<keyword evidence="3" id="KW-1185">Reference proteome</keyword>
<name>A0A1T1H595_9GAMM</name>
<evidence type="ECO:0008006" key="4">
    <source>
        <dbReference type="Google" id="ProtNLM"/>
    </source>
</evidence>
<keyword evidence="1" id="KW-0732">Signal</keyword>